<keyword evidence="7" id="KW-1185">Reference proteome</keyword>
<dbReference type="SUPFAM" id="SSF51215">
    <property type="entry name" value="Regulatory protein AraC"/>
    <property type="match status" value="1"/>
</dbReference>
<evidence type="ECO:0000256" key="2">
    <source>
        <dbReference type="ARBA" id="ARBA00023125"/>
    </source>
</evidence>
<dbReference type="Gene3D" id="1.10.10.60">
    <property type="entry name" value="Homeodomain-like"/>
    <property type="match status" value="1"/>
</dbReference>
<dbReference type="Pfam" id="PF02311">
    <property type="entry name" value="AraC_binding"/>
    <property type="match status" value="1"/>
</dbReference>
<accession>A0A1T4YH93</accession>
<protein>
    <submittedName>
        <fullName evidence="6">AraC-type DNA-binding protein</fullName>
    </submittedName>
</protein>
<gene>
    <name evidence="6" type="ORF">SAMN02745166_03320</name>
</gene>
<dbReference type="OrthoDB" id="9813413at2"/>
<dbReference type="InterPro" id="IPR014710">
    <property type="entry name" value="RmlC-like_jellyroll"/>
</dbReference>
<dbReference type="EMBL" id="FUYE01000011">
    <property type="protein sequence ID" value="SKB01149.1"/>
    <property type="molecule type" value="Genomic_DNA"/>
</dbReference>
<name>A0A1T4YH93_9BACT</name>
<dbReference type="InterPro" id="IPR050204">
    <property type="entry name" value="AraC_XylS_family_regulators"/>
</dbReference>
<dbReference type="InterPro" id="IPR037923">
    <property type="entry name" value="HTH-like"/>
</dbReference>
<dbReference type="GO" id="GO:0003700">
    <property type="term" value="F:DNA-binding transcription factor activity"/>
    <property type="evidence" value="ECO:0007669"/>
    <property type="project" value="InterPro"/>
</dbReference>
<keyword evidence="2 6" id="KW-0238">DNA-binding</keyword>
<dbReference type="PROSITE" id="PS00041">
    <property type="entry name" value="HTH_ARAC_FAMILY_1"/>
    <property type="match status" value="1"/>
</dbReference>
<dbReference type="SMART" id="SM00342">
    <property type="entry name" value="HTH_ARAC"/>
    <property type="match status" value="1"/>
</dbReference>
<organism evidence="6 7">
    <name type="scientific">Prosthecobacter debontii</name>
    <dbReference type="NCBI Taxonomy" id="48467"/>
    <lineage>
        <taxon>Bacteria</taxon>
        <taxon>Pseudomonadati</taxon>
        <taxon>Verrucomicrobiota</taxon>
        <taxon>Verrucomicrobiia</taxon>
        <taxon>Verrucomicrobiales</taxon>
        <taxon>Verrucomicrobiaceae</taxon>
        <taxon>Prosthecobacter</taxon>
    </lineage>
</organism>
<dbReference type="PROSITE" id="PS01124">
    <property type="entry name" value="HTH_ARAC_FAMILY_2"/>
    <property type="match status" value="1"/>
</dbReference>
<dbReference type="AlphaFoldDB" id="A0A1T4YH93"/>
<reference evidence="7" key="1">
    <citation type="submission" date="2017-02" db="EMBL/GenBank/DDBJ databases">
        <authorList>
            <person name="Varghese N."/>
            <person name="Submissions S."/>
        </authorList>
    </citation>
    <scope>NUCLEOTIDE SEQUENCE [LARGE SCALE GENOMIC DNA]</scope>
    <source>
        <strain evidence="7">ATCC 700200</strain>
    </source>
</reference>
<evidence type="ECO:0000313" key="6">
    <source>
        <dbReference type="EMBL" id="SKB01149.1"/>
    </source>
</evidence>
<keyword evidence="3" id="KW-0010">Activator</keyword>
<dbReference type="GO" id="GO:0043565">
    <property type="term" value="F:sequence-specific DNA binding"/>
    <property type="evidence" value="ECO:0007669"/>
    <property type="project" value="InterPro"/>
</dbReference>
<dbReference type="PANTHER" id="PTHR46796">
    <property type="entry name" value="HTH-TYPE TRANSCRIPTIONAL ACTIVATOR RHAS-RELATED"/>
    <property type="match status" value="1"/>
</dbReference>
<dbReference type="SUPFAM" id="SSF46689">
    <property type="entry name" value="Homeodomain-like"/>
    <property type="match status" value="1"/>
</dbReference>
<dbReference type="InterPro" id="IPR018060">
    <property type="entry name" value="HTH_AraC"/>
</dbReference>
<evidence type="ECO:0000256" key="3">
    <source>
        <dbReference type="ARBA" id="ARBA00023159"/>
    </source>
</evidence>
<dbReference type="Proteomes" id="UP000190774">
    <property type="component" value="Unassembled WGS sequence"/>
</dbReference>
<dbReference type="RefSeq" id="WP_078814503.1">
    <property type="nucleotide sequence ID" value="NZ_FUYE01000011.1"/>
</dbReference>
<dbReference type="InterPro" id="IPR009057">
    <property type="entry name" value="Homeodomain-like_sf"/>
</dbReference>
<keyword evidence="1" id="KW-0805">Transcription regulation</keyword>
<dbReference type="InterPro" id="IPR018062">
    <property type="entry name" value="HTH_AraC-typ_CS"/>
</dbReference>
<dbReference type="PANTHER" id="PTHR46796:SF7">
    <property type="entry name" value="ARAC FAMILY TRANSCRIPTIONAL REGULATOR"/>
    <property type="match status" value="1"/>
</dbReference>
<evidence type="ECO:0000256" key="1">
    <source>
        <dbReference type="ARBA" id="ARBA00023015"/>
    </source>
</evidence>
<proteinExistence type="predicted"/>
<sequence>MKVSDTADYFSQQVLRTRRFFVMEPKSKRGESGGIALVAGGCEWCAPDFVISRTTFPFIAFEFVARGKGQVTLAGKKHELSAGHAFFFDPATPHVIQSDYGEPMVKYFFNFTGSRASALLGELGLTSGVLIRVLDASRVISLLEEVIDHALRGGRLGLRAASAALEHALVLCADSRQPATTKLDPAYATYLRCRGHILRNYPVLGNIEEAARHCHVSAAYLTRLFKRYDDETPLACLTRLKLSQAAIKLRQPDAQVKAVASELGYKSAAHFSRAFKAWSGRSPTESRSDL</sequence>
<evidence type="ECO:0000256" key="4">
    <source>
        <dbReference type="ARBA" id="ARBA00023163"/>
    </source>
</evidence>
<evidence type="ECO:0000259" key="5">
    <source>
        <dbReference type="PROSITE" id="PS01124"/>
    </source>
</evidence>
<feature type="domain" description="HTH araC/xylS-type" evidence="5">
    <location>
        <begin position="206"/>
        <end position="289"/>
    </location>
</feature>
<keyword evidence="4" id="KW-0804">Transcription</keyword>
<dbReference type="Gene3D" id="2.60.120.10">
    <property type="entry name" value="Jelly Rolls"/>
    <property type="match status" value="1"/>
</dbReference>
<dbReference type="Pfam" id="PF12833">
    <property type="entry name" value="HTH_18"/>
    <property type="match status" value="1"/>
</dbReference>
<dbReference type="STRING" id="48467.SAMN02745166_03320"/>
<evidence type="ECO:0000313" key="7">
    <source>
        <dbReference type="Proteomes" id="UP000190774"/>
    </source>
</evidence>
<dbReference type="InterPro" id="IPR003313">
    <property type="entry name" value="AraC-bd"/>
</dbReference>